<proteinExistence type="predicted"/>
<reference evidence="2 3" key="1">
    <citation type="journal article" date="2021" name="Microbiol. Spectr.">
        <title>A Single Bacterium Capable of Oxidation and Reduction of Iron at Circumneutral pH.</title>
        <authorList>
            <person name="Kato S."/>
            <person name="Ohkuma M."/>
        </authorList>
    </citation>
    <scope>NUCLEOTIDE SEQUENCE [LARGE SCALE GENOMIC DNA]</scope>
    <source>
        <strain evidence="2 3">MIZ03</strain>
    </source>
</reference>
<feature type="region of interest" description="Disordered" evidence="1">
    <location>
        <begin position="1"/>
        <end position="44"/>
    </location>
</feature>
<evidence type="ECO:0000313" key="2">
    <source>
        <dbReference type="EMBL" id="BCO26373.1"/>
    </source>
</evidence>
<organism evidence="2 3">
    <name type="scientific">Rhodoferax lithotrophicus</name>
    <dbReference type="NCBI Taxonomy" id="2798804"/>
    <lineage>
        <taxon>Bacteria</taxon>
        <taxon>Pseudomonadati</taxon>
        <taxon>Pseudomonadota</taxon>
        <taxon>Betaproteobacteria</taxon>
        <taxon>Burkholderiales</taxon>
        <taxon>Comamonadaceae</taxon>
        <taxon>Rhodoferax</taxon>
    </lineage>
</organism>
<dbReference type="Proteomes" id="UP000824366">
    <property type="component" value="Chromosome"/>
</dbReference>
<gene>
    <name evidence="2" type="ORF">MIZ03_1254</name>
</gene>
<protein>
    <submittedName>
        <fullName evidence="2">Uncharacterized protein</fullName>
    </submittedName>
</protein>
<accession>A0ABM7MJE9</accession>
<evidence type="ECO:0000313" key="3">
    <source>
        <dbReference type="Proteomes" id="UP000824366"/>
    </source>
</evidence>
<evidence type="ECO:0000256" key="1">
    <source>
        <dbReference type="SAM" id="MobiDB-lite"/>
    </source>
</evidence>
<sequence>MGCANVRGGSGRGMETRRLRKAQRVEAGFHTPPAATRAVGVPRF</sequence>
<name>A0ABM7MJE9_9BURK</name>
<keyword evidence="3" id="KW-1185">Reference proteome</keyword>
<dbReference type="EMBL" id="AP024238">
    <property type="protein sequence ID" value="BCO26373.1"/>
    <property type="molecule type" value="Genomic_DNA"/>
</dbReference>